<feature type="compositionally biased region" description="Low complexity" evidence="2">
    <location>
        <begin position="14"/>
        <end position="40"/>
    </location>
</feature>
<keyword evidence="3" id="KW-0812">Transmembrane</keyword>
<dbReference type="EMBL" id="NMVJ01000001">
    <property type="protein sequence ID" value="OYN92333.1"/>
    <property type="molecule type" value="Genomic_DNA"/>
</dbReference>
<name>A0A255EW21_9ACTN</name>
<proteinExistence type="predicted"/>
<dbReference type="Pfam" id="PF04977">
    <property type="entry name" value="DivIC"/>
    <property type="match status" value="1"/>
</dbReference>
<feature type="compositionally biased region" description="Acidic residues" evidence="2">
    <location>
        <begin position="201"/>
        <end position="217"/>
    </location>
</feature>
<evidence type="ECO:0000256" key="3">
    <source>
        <dbReference type="SAM" id="Phobius"/>
    </source>
</evidence>
<sequence>MGRMPPTSPRRLSRTGSSRAGSGPGRGSPRTRTQSRTTGRTAKDRTPVRGDERPAEDARQPQPLIPDFGLPAKLGITRRAVALIVVVAVLMVSYANSLRVYLDQERALAEANAEIVQREQEIAALNDELERWNDPDYIAAQARHRLGWVVPGDTGYRVVGADGRPIEPAAQLNTATEEEAPPPWWGNVWDSVKAADNPAEATDEDPNGIPDPEEEEPTGPPITLESPSPSATPTGGR</sequence>
<keyword evidence="5" id="KW-1185">Reference proteome</keyword>
<keyword evidence="3" id="KW-1133">Transmembrane helix</keyword>
<reference evidence="4 5" key="1">
    <citation type="submission" date="2017-07" db="EMBL/GenBank/DDBJ databases">
        <title>Draft whole genome sequences of clinical Proprionibacteriaceae strains.</title>
        <authorList>
            <person name="Bernier A.-M."/>
            <person name="Bernard K."/>
            <person name="Domingo M.-C."/>
        </authorList>
    </citation>
    <scope>NUCLEOTIDE SEQUENCE [LARGE SCALE GENOMIC DNA]</scope>
    <source>
        <strain evidence="4 5">NML 150081</strain>
    </source>
</reference>
<comment type="caution">
    <text evidence="4">The sequence shown here is derived from an EMBL/GenBank/DDBJ whole genome shotgun (WGS) entry which is preliminary data.</text>
</comment>
<feature type="transmembrane region" description="Helical" evidence="3">
    <location>
        <begin position="80"/>
        <end position="102"/>
    </location>
</feature>
<evidence type="ECO:0008006" key="6">
    <source>
        <dbReference type="Google" id="ProtNLM"/>
    </source>
</evidence>
<feature type="compositionally biased region" description="Polar residues" evidence="2">
    <location>
        <begin position="226"/>
        <end position="237"/>
    </location>
</feature>
<keyword evidence="1" id="KW-0175">Coiled coil</keyword>
<dbReference type="Proteomes" id="UP000216300">
    <property type="component" value="Unassembled WGS sequence"/>
</dbReference>
<dbReference type="InterPro" id="IPR007060">
    <property type="entry name" value="FtsL/DivIC"/>
</dbReference>
<evidence type="ECO:0000256" key="1">
    <source>
        <dbReference type="SAM" id="Coils"/>
    </source>
</evidence>
<accession>A0A255EW21</accession>
<feature type="compositionally biased region" description="Basic and acidic residues" evidence="2">
    <location>
        <begin position="41"/>
        <end position="59"/>
    </location>
</feature>
<protein>
    <recommendedName>
        <fullName evidence="6">Septum formation initiator family protein</fullName>
    </recommendedName>
</protein>
<feature type="region of interest" description="Disordered" evidence="2">
    <location>
        <begin position="1"/>
        <end position="67"/>
    </location>
</feature>
<gene>
    <name evidence="4" type="ORF">CGZ91_02180</name>
</gene>
<organism evidence="4 5">
    <name type="scientific">Parenemella sanctibonifatiensis</name>
    <dbReference type="NCBI Taxonomy" id="2016505"/>
    <lineage>
        <taxon>Bacteria</taxon>
        <taxon>Bacillati</taxon>
        <taxon>Actinomycetota</taxon>
        <taxon>Actinomycetes</taxon>
        <taxon>Propionibacteriales</taxon>
        <taxon>Propionibacteriaceae</taxon>
        <taxon>Parenemella</taxon>
    </lineage>
</organism>
<dbReference type="AlphaFoldDB" id="A0A255EW21"/>
<evidence type="ECO:0000256" key="2">
    <source>
        <dbReference type="SAM" id="MobiDB-lite"/>
    </source>
</evidence>
<feature type="region of interest" description="Disordered" evidence="2">
    <location>
        <begin position="173"/>
        <end position="237"/>
    </location>
</feature>
<feature type="coiled-coil region" evidence="1">
    <location>
        <begin position="101"/>
        <end position="128"/>
    </location>
</feature>
<evidence type="ECO:0000313" key="4">
    <source>
        <dbReference type="EMBL" id="OYN92333.1"/>
    </source>
</evidence>
<dbReference type="OrthoDB" id="5187715at2"/>
<evidence type="ECO:0000313" key="5">
    <source>
        <dbReference type="Proteomes" id="UP000216300"/>
    </source>
</evidence>
<keyword evidence="3" id="KW-0472">Membrane</keyword>